<gene>
    <name evidence="1" type="ORF">H8L47_23950</name>
</gene>
<sequence length="381" mass="42787">MLKILKNLISGKPANDSANSAGEHTSVSTFVQEIDSDSAGSILINAYCTCAHVPPLNFPHKLNSVRDLHDPDMHGHLQGFIGYVLKRGDGQMTHQRYHVMRHIQRVQQQVSLWIDESQLDAFSDWAVAANAIVFMQDGDIRDPHGYVLLAAADGEIETGASVPYPPQAWQRKARTDTLLAEKGIAIPAHLPPLVSEDELQLRPAAEILGRALALYIVALRAESVATNQAIPSIDLTERFPQVHAWLSPDEREFLETEEPGDDLLPQFAWRYESLYVLEWVLGLQDELTFADAICDVPLVARSMMNLDFEDTLAKASTRPASQILDALDLHYRLHWLVRETRMKEVSLPLNLEAGVIYERHYALNWLVNFEDAAWDEVDTPT</sequence>
<organism evidence="1 2">
    <name type="scientific">Undibacterium umbellatum</name>
    <dbReference type="NCBI Taxonomy" id="2762300"/>
    <lineage>
        <taxon>Bacteria</taxon>
        <taxon>Pseudomonadati</taxon>
        <taxon>Pseudomonadota</taxon>
        <taxon>Betaproteobacteria</taxon>
        <taxon>Burkholderiales</taxon>
        <taxon>Oxalobacteraceae</taxon>
        <taxon>Undibacterium</taxon>
    </lineage>
</organism>
<dbReference type="InterPro" id="IPR025368">
    <property type="entry name" value="DUF4272"/>
</dbReference>
<name>A0ABR6ZFX3_9BURK</name>
<accession>A0ABR6ZFX3</accession>
<reference evidence="1 2" key="1">
    <citation type="submission" date="2020-08" db="EMBL/GenBank/DDBJ databases">
        <title>Novel species isolated from subtropical streams in China.</title>
        <authorList>
            <person name="Lu H."/>
        </authorList>
    </citation>
    <scope>NUCLEOTIDE SEQUENCE [LARGE SCALE GENOMIC DNA]</scope>
    <source>
        <strain evidence="1 2">NL8W</strain>
    </source>
</reference>
<evidence type="ECO:0000313" key="2">
    <source>
        <dbReference type="Proteomes" id="UP000646911"/>
    </source>
</evidence>
<dbReference type="Proteomes" id="UP000646911">
    <property type="component" value="Unassembled WGS sequence"/>
</dbReference>
<dbReference type="Pfam" id="PF14094">
    <property type="entry name" value="DUF4272"/>
    <property type="match status" value="1"/>
</dbReference>
<comment type="caution">
    <text evidence="1">The sequence shown here is derived from an EMBL/GenBank/DDBJ whole genome shotgun (WGS) entry which is preliminary data.</text>
</comment>
<dbReference type="RefSeq" id="WP_186956174.1">
    <property type="nucleotide sequence ID" value="NZ_JACOFX010000018.1"/>
</dbReference>
<proteinExistence type="predicted"/>
<dbReference type="EMBL" id="JACOFX010000018">
    <property type="protein sequence ID" value="MBC3910626.1"/>
    <property type="molecule type" value="Genomic_DNA"/>
</dbReference>
<protein>
    <submittedName>
        <fullName evidence="1">DUF4272 domain-containing protein</fullName>
    </submittedName>
</protein>
<keyword evidence="2" id="KW-1185">Reference proteome</keyword>
<evidence type="ECO:0000313" key="1">
    <source>
        <dbReference type="EMBL" id="MBC3910626.1"/>
    </source>
</evidence>